<reference evidence="2 3" key="1">
    <citation type="submission" date="2016-05" db="EMBL/GenBank/DDBJ databases">
        <title>Comparative analysis of secretome profiles of manganese(II)-oxidizing ascomycete fungi.</title>
        <authorList>
            <consortium name="DOE Joint Genome Institute"/>
            <person name="Zeiner C.A."/>
            <person name="Purvine S.O."/>
            <person name="Zink E.M."/>
            <person name="Wu S."/>
            <person name="Pasa-Tolic L."/>
            <person name="Chaput D.L."/>
            <person name="Haridas S."/>
            <person name="Grigoriev I.V."/>
            <person name="Santelli C.M."/>
            <person name="Hansel C.M."/>
        </authorList>
    </citation>
    <scope>NUCLEOTIDE SEQUENCE [LARGE SCALE GENOMIC DNA]</scope>
    <source>
        <strain evidence="2 3">SRC1lrK2f</strain>
    </source>
</reference>
<keyword evidence="1" id="KW-0472">Membrane</keyword>
<keyword evidence="1" id="KW-1133">Transmembrane helix</keyword>
<gene>
    <name evidence="2" type="ORF">CC77DRAFT_234316</name>
</gene>
<name>A0A177DG19_ALTAL</name>
<evidence type="ECO:0000313" key="2">
    <source>
        <dbReference type="EMBL" id="OAG17759.1"/>
    </source>
</evidence>
<evidence type="ECO:0000256" key="1">
    <source>
        <dbReference type="SAM" id="Phobius"/>
    </source>
</evidence>
<dbReference type="RefSeq" id="XP_018383180.1">
    <property type="nucleotide sequence ID" value="XM_018530771.1"/>
</dbReference>
<dbReference type="GeneID" id="29116365"/>
<feature type="transmembrane region" description="Helical" evidence="1">
    <location>
        <begin position="170"/>
        <end position="190"/>
    </location>
</feature>
<feature type="transmembrane region" description="Helical" evidence="1">
    <location>
        <begin position="93"/>
        <end position="111"/>
    </location>
</feature>
<organism evidence="2 3">
    <name type="scientific">Alternaria alternata</name>
    <name type="common">Alternaria rot fungus</name>
    <name type="synonym">Torula alternata</name>
    <dbReference type="NCBI Taxonomy" id="5599"/>
    <lineage>
        <taxon>Eukaryota</taxon>
        <taxon>Fungi</taxon>
        <taxon>Dikarya</taxon>
        <taxon>Ascomycota</taxon>
        <taxon>Pezizomycotina</taxon>
        <taxon>Dothideomycetes</taxon>
        <taxon>Pleosporomycetidae</taxon>
        <taxon>Pleosporales</taxon>
        <taxon>Pleosporineae</taxon>
        <taxon>Pleosporaceae</taxon>
        <taxon>Alternaria</taxon>
        <taxon>Alternaria sect. Alternaria</taxon>
        <taxon>Alternaria alternata complex</taxon>
    </lineage>
</organism>
<dbReference type="KEGG" id="aalt:CC77DRAFT_234316"/>
<dbReference type="VEuPathDB" id="FungiDB:CC77DRAFT_234316"/>
<keyword evidence="3" id="KW-1185">Reference proteome</keyword>
<dbReference type="AlphaFoldDB" id="A0A177DG19"/>
<accession>A0A177DG19</accession>
<protein>
    <submittedName>
        <fullName evidence="2">Uncharacterized protein</fullName>
    </submittedName>
</protein>
<sequence length="255" mass="28453">MTSDKDGPVAPGKTEHHISLDHARNLLDDVAVQQECQGRSGRPLVWLVEGPAARLAVQTLHWVDQELDGRNDAHRLVLQSTYGVVRLQNHHRTFLHSCILTVAQVGGYWLIRNHEISQDRIPHGDRNPFTYTGVPGVKPTGVFVICALLYGVFAMLQYHINRADYFQQLCLIIGLAAGLLLSSSIPFAVAESSVSIHTLAATTSVAMACSAYGHWTWRTFFSTREIRLEKILAEWGDDAQDMDMNGHVIRFCELP</sequence>
<dbReference type="Proteomes" id="UP000077248">
    <property type="component" value="Unassembled WGS sequence"/>
</dbReference>
<proteinExistence type="predicted"/>
<evidence type="ECO:0000313" key="3">
    <source>
        <dbReference type="Proteomes" id="UP000077248"/>
    </source>
</evidence>
<dbReference type="EMBL" id="KV441485">
    <property type="protein sequence ID" value="OAG17759.1"/>
    <property type="molecule type" value="Genomic_DNA"/>
</dbReference>
<feature type="transmembrane region" description="Helical" evidence="1">
    <location>
        <begin position="196"/>
        <end position="217"/>
    </location>
</feature>
<feature type="transmembrane region" description="Helical" evidence="1">
    <location>
        <begin position="140"/>
        <end position="158"/>
    </location>
</feature>
<keyword evidence="1" id="KW-0812">Transmembrane</keyword>